<dbReference type="GeneID" id="110990959"/>
<dbReference type="OrthoDB" id="2262349at2759"/>
<comment type="similarity">
    <text evidence="1">Belongs to the Ntn-hydrolase family.</text>
</comment>
<dbReference type="Gene3D" id="3.60.20.30">
    <property type="entry name" value="(Glycosyl)asparaginase"/>
    <property type="match status" value="1"/>
</dbReference>
<accession>A0A8B8A1V4</accession>
<dbReference type="PANTHER" id="PTHR10188">
    <property type="entry name" value="L-ASPARAGINASE"/>
    <property type="match status" value="1"/>
</dbReference>
<dbReference type="AlphaFoldDB" id="A0A8B8A1V4"/>
<dbReference type="PANTHER" id="PTHR10188:SF41">
    <property type="entry name" value="ISOASPARTYL PEPTIDASE_L-ASPARAGINASE"/>
    <property type="match status" value="1"/>
</dbReference>
<feature type="non-terminal residue" evidence="3">
    <location>
        <position position="1"/>
    </location>
</feature>
<evidence type="ECO:0000256" key="1">
    <source>
        <dbReference type="ARBA" id="ARBA00010872"/>
    </source>
</evidence>
<evidence type="ECO:0000313" key="2">
    <source>
        <dbReference type="Proteomes" id="UP000694845"/>
    </source>
</evidence>
<evidence type="ECO:0000313" key="3">
    <source>
        <dbReference type="RefSeq" id="XP_022111718.1"/>
    </source>
</evidence>
<dbReference type="GO" id="GO:0016787">
    <property type="term" value="F:hydrolase activity"/>
    <property type="evidence" value="ECO:0007669"/>
    <property type="project" value="InterPro"/>
</dbReference>
<dbReference type="RefSeq" id="XP_022111718.1">
    <property type="nucleotide sequence ID" value="XM_022256026.1"/>
</dbReference>
<dbReference type="SUPFAM" id="SSF56235">
    <property type="entry name" value="N-terminal nucleophile aminohydrolases (Ntn hydrolases)"/>
    <property type="match status" value="1"/>
</dbReference>
<dbReference type="Proteomes" id="UP000694845">
    <property type="component" value="Unplaced"/>
</dbReference>
<reference evidence="3" key="1">
    <citation type="submission" date="2025-08" db="UniProtKB">
        <authorList>
            <consortium name="RefSeq"/>
        </authorList>
    </citation>
    <scope>IDENTIFICATION</scope>
</reference>
<name>A0A8B8A1V4_ACAPL</name>
<sequence length="126" mass="13340">LNCFSPSVESSFLHCSACQPPVRNGAYSDNAVGAVSSTGCGESVAKVTLARNVVFYMEQGLSPQDAVKKALTVMKDRVDSLGGAIAVSKTGDFGHYFNTKVMIWASVQNGQLHYGVFPGEDLVTTC</sequence>
<proteinExistence type="inferred from homology"/>
<dbReference type="InterPro" id="IPR029055">
    <property type="entry name" value="Ntn_hydrolases_N"/>
</dbReference>
<gene>
    <name evidence="3" type="primary">LOC110990959</name>
</gene>
<dbReference type="KEGG" id="aplc:110990959"/>
<dbReference type="GO" id="GO:0005737">
    <property type="term" value="C:cytoplasm"/>
    <property type="evidence" value="ECO:0007669"/>
    <property type="project" value="TreeGrafter"/>
</dbReference>
<dbReference type="InterPro" id="IPR000246">
    <property type="entry name" value="Peptidase_T2"/>
</dbReference>
<keyword evidence="2" id="KW-1185">Reference proteome</keyword>
<protein>
    <submittedName>
        <fullName evidence="3">Isoaspartyl peptidase/L-asparaginase-like</fullName>
    </submittedName>
</protein>
<dbReference type="Pfam" id="PF01112">
    <property type="entry name" value="Asparaginase_2"/>
    <property type="match status" value="1"/>
</dbReference>
<organism evidence="2 3">
    <name type="scientific">Acanthaster planci</name>
    <name type="common">Crown-of-thorns starfish</name>
    <dbReference type="NCBI Taxonomy" id="133434"/>
    <lineage>
        <taxon>Eukaryota</taxon>
        <taxon>Metazoa</taxon>
        <taxon>Echinodermata</taxon>
        <taxon>Eleutherozoa</taxon>
        <taxon>Asterozoa</taxon>
        <taxon>Asteroidea</taxon>
        <taxon>Valvatacea</taxon>
        <taxon>Valvatida</taxon>
        <taxon>Acanthasteridae</taxon>
        <taxon>Acanthaster</taxon>
    </lineage>
</organism>
<dbReference type="GO" id="GO:0033345">
    <property type="term" value="P:L-asparagine catabolic process via L-aspartate"/>
    <property type="evidence" value="ECO:0007669"/>
    <property type="project" value="TreeGrafter"/>
</dbReference>